<organism evidence="1 2">
    <name type="scientific">Cryptomonas paramaecium</name>
    <dbReference type="NCBI Taxonomy" id="2898"/>
    <lineage>
        <taxon>Eukaryota</taxon>
        <taxon>Cryptophyceae</taxon>
        <taxon>Cryptomonadales</taxon>
        <taxon>Cryptomonadaceae</taxon>
        <taxon>Cryptomonas</taxon>
    </lineage>
</organism>
<dbReference type="AlphaFoldDB" id="F2HI60"/>
<dbReference type="GeneID" id="10447383"/>
<gene>
    <name evidence="1" type="ORF">CPARA_3gp465</name>
</gene>
<name>F2HI60_9CRYP</name>
<accession>F2HI60</accession>
<evidence type="ECO:0000313" key="1">
    <source>
        <dbReference type="EMBL" id="AEA39123.1"/>
    </source>
</evidence>
<proteinExistence type="predicted"/>
<evidence type="ECO:0000313" key="2">
    <source>
        <dbReference type="Proteomes" id="UP000243423"/>
    </source>
</evidence>
<sequence length="380" mass="46753">MSYKRLYSFLKQKFWFEFDVLNQKFINLSKNTFSLTISKLKNYKIYSKKTLICYYHLFSKFLSRTNCHKIIYLFLVSICRFELIYIEDKLIFLETYFKTRKKFFKTREVLPVFIELLSCKFFIPCKKKNRILYQMFTFLIHFIIKIKNNRIENGQFQMIYKKALYKLQDNIIFDSNFCDFNLIHKLYNHIGKILNKNKADRASESNLHQQKSLHWLYSYDFLLIFLLNSNFNIEKKNWFNIKNTSRSKRPKGKFSFFEKIQSYNYTNYIRSFYCAKRIQSNEFNYLFIERILKKQHRSSCVSRFKEFFLKELSLILDKFLLKYKIKKKINTEKQLLKPVKNKFLFVLYPFVNKISKNKKIASIYDYFLMFIHLIKRKSKY</sequence>
<dbReference type="EMBL" id="CP002174">
    <property type="protein sequence ID" value="AEA39123.1"/>
    <property type="molecule type" value="Genomic_DNA"/>
</dbReference>
<reference evidence="1 2" key="1">
    <citation type="journal article" date="2011" name="Genome Biol. Evol.">
        <title>Complete nucleomorph genome sequence of the nonphotosynthetic alga Cryptomonas paramecium reveals a core nucleomorph gene set.</title>
        <authorList>
            <person name="Tanifuji G."/>
            <person name="Onodera N.T."/>
            <person name="Wheeler T.J."/>
            <person name="Dlutek M."/>
            <person name="Donaher N."/>
            <person name="Archibald J.M."/>
        </authorList>
    </citation>
    <scope>NUCLEOTIDE SEQUENCE [LARGE SCALE GENOMIC DNA]</scope>
    <source>
        <strain evidence="1 2">CCAP977/2A</strain>
    </source>
</reference>
<protein>
    <submittedName>
        <fullName evidence="1">Uncharacterized protein</fullName>
    </submittedName>
</protein>
<geneLocation type="nucleomorph" evidence="1"/>
<dbReference type="RefSeq" id="XP_003240021.1">
    <property type="nucleotide sequence ID" value="XM_003239973.1"/>
</dbReference>
<dbReference type="Proteomes" id="UP000243423">
    <property type="component" value="Nucleomorph 3"/>
</dbReference>
<keyword evidence="1" id="KW-0542">Nucleomorph</keyword>